<reference evidence="2 3" key="1">
    <citation type="journal article" date="2021" name="BMC Biol.">
        <title>Horizontally acquired antibacterial genes associated with adaptive radiation of ladybird beetles.</title>
        <authorList>
            <person name="Li H.S."/>
            <person name="Tang X.F."/>
            <person name="Huang Y.H."/>
            <person name="Xu Z.Y."/>
            <person name="Chen M.L."/>
            <person name="Du X.Y."/>
            <person name="Qiu B.Y."/>
            <person name="Chen P.T."/>
            <person name="Zhang W."/>
            <person name="Slipinski A."/>
            <person name="Escalona H.E."/>
            <person name="Waterhouse R.M."/>
            <person name="Zwick A."/>
            <person name="Pang H."/>
        </authorList>
    </citation>
    <scope>NUCLEOTIDE SEQUENCE [LARGE SCALE GENOMIC DNA]</scope>
    <source>
        <strain evidence="2">SYSU2018</strain>
    </source>
</reference>
<dbReference type="InterPro" id="IPR027925">
    <property type="entry name" value="MCM_N"/>
</dbReference>
<keyword evidence="3" id="KW-1185">Reference proteome</keyword>
<dbReference type="AlphaFoldDB" id="A0ABD2PAW2"/>
<evidence type="ECO:0000259" key="1">
    <source>
        <dbReference type="Pfam" id="PF14551"/>
    </source>
</evidence>
<dbReference type="InterPro" id="IPR012340">
    <property type="entry name" value="NA-bd_OB-fold"/>
</dbReference>
<dbReference type="Proteomes" id="UP001516400">
    <property type="component" value="Unassembled WGS sequence"/>
</dbReference>
<evidence type="ECO:0000313" key="2">
    <source>
        <dbReference type="EMBL" id="KAL3287873.1"/>
    </source>
</evidence>
<dbReference type="FunFam" id="3.30.1640.10:FF:000004">
    <property type="entry name" value="DNA helicase"/>
    <property type="match status" value="1"/>
</dbReference>
<sequence length="107" mass="12756">MDIQGAQFGQRIQRDEIGIRCQKLFQDFLDEFREDGDIKYLDLAKELLNQERSTIEVSFEDVEKYNQNLATSIIEEYYRIYPYLCQAVSNYVKDRCELKKKNVMLAL</sequence>
<gene>
    <name evidence="2" type="ORF">HHI36_002331</name>
</gene>
<comment type="caution">
    <text evidence="2">The sequence shown here is derived from an EMBL/GenBank/DDBJ whole genome shotgun (WGS) entry which is preliminary data.</text>
</comment>
<organism evidence="2 3">
    <name type="scientific">Cryptolaemus montrouzieri</name>
    <dbReference type="NCBI Taxonomy" id="559131"/>
    <lineage>
        <taxon>Eukaryota</taxon>
        <taxon>Metazoa</taxon>
        <taxon>Ecdysozoa</taxon>
        <taxon>Arthropoda</taxon>
        <taxon>Hexapoda</taxon>
        <taxon>Insecta</taxon>
        <taxon>Pterygota</taxon>
        <taxon>Neoptera</taxon>
        <taxon>Endopterygota</taxon>
        <taxon>Coleoptera</taxon>
        <taxon>Polyphaga</taxon>
        <taxon>Cucujiformia</taxon>
        <taxon>Coccinelloidea</taxon>
        <taxon>Coccinellidae</taxon>
        <taxon>Scymninae</taxon>
        <taxon>Scymnini</taxon>
        <taxon>Cryptolaemus</taxon>
    </lineage>
</organism>
<evidence type="ECO:0000313" key="3">
    <source>
        <dbReference type="Proteomes" id="UP001516400"/>
    </source>
</evidence>
<name>A0ABD2PAW2_9CUCU</name>
<accession>A0ABD2PAW2</accession>
<protein>
    <recommendedName>
        <fullName evidence="1">MCM N-terminal domain-containing protein</fullName>
    </recommendedName>
</protein>
<dbReference type="Gene3D" id="3.30.1640.10">
    <property type="entry name" value="mini-chromosome maintenance (MCM) complex, chain A, domain 1"/>
    <property type="match status" value="1"/>
</dbReference>
<dbReference type="SUPFAM" id="SSF50249">
    <property type="entry name" value="Nucleic acid-binding proteins"/>
    <property type="match status" value="1"/>
</dbReference>
<proteinExistence type="predicted"/>
<dbReference type="Pfam" id="PF14551">
    <property type="entry name" value="MCM_N"/>
    <property type="match status" value="1"/>
</dbReference>
<dbReference type="EMBL" id="JABFTP020000185">
    <property type="protein sequence ID" value="KAL3287873.1"/>
    <property type="molecule type" value="Genomic_DNA"/>
</dbReference>
<feature type="domain" description="MCM N-terminal" evidence="1">
    <location>
        <begin position="22"/>
        <end position="95"/>
    </location>
</feature>